<keyword evidence="2" id="KW-0762">Sugar transport</keyword>
<feature type="transmembrane region" description="Helical" evidence="1">
    <location>
        <begin position="6"/>
        <end position="25"/>
    </location>
</feature>
<dbReference type="InterPro" id="IPR004316">
    <property type="entry name" value="SWEET_rpt"/>
</dbReference>
<name>A0A0A9ZC43_LYGHE</name>
<keyword evidence="1" id="KW-0472">Membrane</keyword>
<evidence type="ECO:0000256" key="1">
    <source>
        <dbReference type="SAM" id="Phobius"/>
    </source>
</evidence>
<evidence type="ECO:0000313" key="2">
    <source>
        <dbReference type="EMBL" id="JAG41461.1"/>
    </source>
</evidence>
<gene>
    <name evidence="2" type="primary">slc50a1</name>
    <name evidence="2" type="ORF">CM83_2509</name>
</gene>
<proteinExistence type="predicted"/>
<reference evidence="2" key="2">
    <citation type="submission" date="2014-07" db="EMBL/GenBank/DDBJ databases">
        <authorList>
            <person name="Hull J."/>
        </authorList>
    </citation>
    <scope>NUCLEOTIDE SEQUENCE</scope>
</reference>
<keyword evidence="1" id="KW-1133">Transmembrane helix</keyword>
<dbReference type="EMBL" id="GBHO01002143">
    <property type="protein sequence ID" value="JAG41461.1"/>
    <property type="molecule type" value="Transcribed_RNA"/>
</dbReference>
<sequence length="105" mass="11612">MGSILLSIISTAATFASIGLLLSPLFTIRDMVKNKSVGVMTVSFFCAQYMNCVSWSMYGILQQAWPLVLCNSFGTVVAVICMLNFLYIVHQQERCGRPAISTTYK</sequence>
<dbReference type="GO" id="GO:0016020">
    <property type="term" value="C:membrane"/>
    <property type="evidence" value="ECO:0007669"/>
    <property type="project" value="InterPro"/>
</dbReference>
<organism evidence="2">
    <name type="scientific">Lygus hesperus</name>
    <name type="common">Western plant bug</name>
    <dbReference type="NCBI Taxonomy" id="30085"/>
    <lineage>
        <taxon>Eukaryota</taxon>
        <taxon>Metazoa</taxon>
        <taxon>Ecdysozoa</taxon>
        <taxon>Arthropoda</taxon>
        <taxon>Hexapoda</taxon>
        <taxon>Insecta</taxon>
        <taxon>Pterygota</taxon>
        <taxon>Neoptera</taxon>
        <taxon>Paraneoptera</taxon>
        <taxon>Hemiptera</taxon>
        <taxon>Heteroptera</taxon>
        <taxon>Panheteroptera</taxon>
        <taxon>Cimicomorpha</taxon>
        <taxon>Miridae</taxon>
        <taxon>Mirini</taxon>
        <taxon>Lygus</taxon>
    </lineage>
</organism>
<protein>
    <submittedName>
        <fullName evidence="2">Sugar transporter SWEET1</fullName>
    </submittedName>
</protein>
<accession>A0A0A9ZC43</accession>
<dbReference type="Pfam" id="PF03083">
    <property type="entry name" value="MtN3_slv"/>
    <property type="match status" value="1"/>
</dbReference>
<feature type="transmembrane region" description="Helical" evidence="1">
    <location>
        <begin position="64"/>
        <end position="89"/>
    </location>
</feature>
<dbReference type="Gene3D" id="1.20.1280.290">
    <property type="match status" value="1"/>
</dbReference>
<dbReference type="AlphaFoldDB" id="A0A0A9ZC43"/>
<dbReference type="FunFam" id="1.20.1280.290:FF:000007">
    <property type="entry name" value="Bidirectional sugar transporter SWEET7"/>
    <property type="match status" value="1"/>
</dbReference>
<keyword evidence="1" id="KW-0812">Transmembrane</keyword>
<feature type="transmembrane region" description="Helical" evidence="1">
    <location>
        <begin position="37"/>
        <end position="58"/>
    </location>
</feature>
<keyword evidence="2" id="KW-0813">Transport</keyword>
<reference evidence="2" key="1">
    <citation type="journal article" date="2014" name="PLoS ONE">
        <title>Transcriptome-Based Identification of ABC Transporters in the Western Tarnished Plant Bug Lygus hesperus.</title>
        <authorList>
            <person name="Hull J.J."/>
            <person name="Chaney K."/>
            <person name="Geib S.M."/>
            <person name="Fabrick J.A."/>
            <person name="Brent C.S."/>
            <person name="Walsh D."/>
            <person name="Lavine L.C."/>
        </authorList>
    </citation>
    <scope>NUCLEOTIDE SEQUENCE</scope>
</reference>